<accession>A0ABV5WYC2</accession>
<evidence type="ECO:0000313" key="2">
    <source>
        <dbReference type="Proteomes" id="UP001589707"/>
    </source>
</evidence>
<dbReference type="Proteomes" id="UP001589707">
    <property type="component" value="Unassembled WGS sequence"/>
</dbReference>
<reference evidence="1 2" key="1">
    <citation type="submission" date="2024-09" db="EMBL/GenBank/DDBJ databases">
        <authorList>
            <person name="Sun Q."/>
            <person name="Mori K."/>
        </authorList>
    </citation>
    <scope>NUCLEOTIDE SEQUENCE [LARGE SCALE GENOMIC DNA]</scope>
    <source>
        <strain evidence="1 2">JCM 11683</strain>
    </source>
</reference>
<proteinExistence type="predicted"/>
<dbReference type="SUPFAM" id="SSF159659">
    <property type="entry name" value="Cgl1923-like"/>
    <property type="match status" value="1"/>
</dbReference>
<dbReference type="InterPro" id="IPR038389">
    <property type="entry name" value="PSMG2_sf"/>
</dbReference>
<dbReference type="RefSeq" id="WP_376838095.1">
    <property type="nucleotide sequence ID" value="NZ_JBHMAU010000018.1"/>
</dbReference>
<protein>
    <submittedName>
        <fullName evidence="1">PAC2 family protein</fullName>
    </submittedName>
</protein>
<gene>
    <name evidence="1" type="ORF">ACFFN1_01980</name>
</gene>
<dbReference type="InterPro" id="IPR019151">
    <property type="entry name" value="Proteasome_assmbl_chaperone_2"/>
</dbReference>
<dbReference type="EMBL" id="JBHMAU010000018">
    <property type="protein sequence ID" value="MFB9775193.1"/>
    <property type="molecule type" value="Genomic_DNA"/>
</dbReference>
<name>A0ABV5WYC2_9MICO</name>
<comment type="caution">
    <text evidence="1">The sequence shown here is derived from an EMBL/GenBank/DDBJ whole genome shotgun (WGS) entry which is preliminary data.</text>
</comment>
<keyword evidence="2" id="KW-1185">Reference proteome</keyword>
<evidence type="ECO:0000313" key="1">
    <source>
        <dbReference type="EMBL" id="MFB9775193.1"/>
    </source>
</evidence>
<dbReference type="Gene3D" id="3.40.50.10900">
    <property type="entry name" value="PAC-like subunit"/>
    <property type="match status" value="1"/>
</dbReference>
<sequence>MDFLPPSDRCLRILAVEGMDDAGQSAVDTAHHLVDAWELQPAEAKLVAGFYDYSLVRPRIRRTGLDAEVEWPCIETYTGTVPGTPISVAVMIGSEPTFGWPEAFDELLAEADETDRVVLLGGAPAAVSHRRPLPVQVTSEQGDVVSAYEGVESAYGEGSAGFLEVFAVDLAARRIPAVALTVSVPGYVAGTPSPKAILSLLGAFEDLTGLVVSQYELVEDARAWEVGVEEFVEANPDLQDHVEHLESVAETSELPEAKGEAIAREFERYLQHRRRDGA</sequence>
<organism evidence="1 2">
    <name type="scientific">Brevibacterium otitidis</name>
    <dbReference type="NCBI Taxonomy" id="53364"/>
    <lineage>
        <taxon>Bacteria</taxon>
        <taxon>Bacillati</taxon>
        <taxon>Actinomycetota</taxon>
        <taxon>Actinomycetes</taxon>
        <taxon>Micrococcales</taxon>
        <taxon>Brevibacteriaceae</taxon>
        <taxon>Brevibacterium</taxon>
    </lineage>
</organism>
<dbReference type="Pfam" id="PF09754">
    <property type="entry name" value="PAC2"/>
    <property type="match status" value="1"/>
</dbReference>